<dbReference type="EMBL" id="ML975997">
    <property type="protein sequence ID" value="KAF1947645.1"/>
    <property type="molecule type" value="Genomic_DNA"/>
</dbReference>
<gene>
    <name evidence="2" type="ORF">EJ02DRAFT_507496</name>
</gene>
<keyword evidence="3" id="KW-1185">Reference proteome</keyword>
<dbReference type="CDD" id="cd00303">
    <property type="entry name" value="retropepsin_like"/>
    <property type="match status" value="2"/>
</dbReference>
<dbReference type="InterPro" id="IPR021109">
    <property type="entry name" value="Peptidase_aspartic_dom_sf"/>
</dbReference>
<organism evidence="2 3">
    <name type="scientific">Clathrospora elynae</name>
    <dbReference type="NCBI Taxonomy" id="706981"/>
    <lineage>
        <taxon>Eukaryota</taxon>
        <taxon>Fungi</taxon>
        <taxon>Dikarya</taxon>
        <taxon>Ascomycota</taxon>
        <taxon>Pezizomycotina</taxon>
        <taxon>Dothideomycetes</taxon>
        <taxon>Pleosporomycetidae</taxon>
        <taxon>Pleosporales</taxon>
        <taxon>Diademaceae</taxon>
        <taxon>Clathrospora</taxon>
    </lineage>
</organism>
<reference evidence="2" key="1">
    <citation type="journal article" date="2020" name="Stud. Mycol.">
        <title>101 Dothideomycetes genomes: a test case for predicting lifestyles and emergence of pathogens.</title>
        <authorList>
            <person name="Haridas S."/>
            <person name="Albert R."/>
            <person name="Binder M."/>
            <person name="Bloem J."/>
            <person name="Labutti K."/>
            <person name="Salamov A."/>
            <person name="Andreopoulos B."/>
            <person name="Baker S."/>
            <person name="Barry K."/>
            <person name="Bills G."/>
            <person name="Bluhm B."/>
            <person name="Cannon C."/>
            <person name="Castanera R."/>
            <person name="Culley D."/>
            <person name="Daum C."/>
            <person name="Ezra D."/>
            <person name="Gonzalez J."/>
            <person name="Henrissat B."/>
            <person name="Kuo A."/>
            <person name="Liang C."/>
            <person name="Lipzen A."/>
            <person name="Lutzoni F."/>
            <person name="Magnuson J."/>
            <person name="Mondo S."/>
            <person name="Nolan M."/>
            <person name="Ohm R."/>
            <person name="Pangilinan J."/>
            <person name="Park H.-J."/>
            <person name="Ramirez L."/>
            <person name="Alfaro M."/>
            <person name="Sun H."/>
            <person name="Tritt A."/>
            <person name="Yoshinaga Y."/>
            <person name="Zwiers L.-H."/>
            <person name="Turgeon B."/>
            <person name="Goodwin S."/>
            <person name="Spatafora J."/>
            <person name="Crous P."/>
            <person name="Grigoriev I."/>
        </authorList>
    </citation>
    <scope>NUCLEOTIDE SEQUENCE</scope>
    <source>
        <strain evidence="2">CBS 161.51</strain>
    </source>
</reference>
<name>A0A6A5T3S5_9PLEO</name>
<dbReference type="OrthoDB" id="6079484at2759"/>
<proteinExistence type="predicted"/>
<evidence type="ECO:0000313" key="3">
    <source>
        <dbReference type="Proteomes" id="UP000800038"/>
    </source>
</evidence>
<dbReference type="AlphaFoldDB" id="A0A6A5T3S5"/>
<dbReference type="Gene3D" id="2.40.70.10">
    <property type="entry name" value="Acid Proteases"/>
    <property type="match status" value="2"/>
</dbReference>
<sequence length="456" mass="50381">MQGVVTTVLACADTGAGVNIISDELAKTLGYTGYRTFQSKKEFALADGRIVEAIGRIESVCSFGVETEFAVTLTCMFYVLLKAATPIIMGSSFLEETKTMTEHRERLVRVPRPAFQALSVCSIDRPRKLMACELDRTETLATPDTGSDIDLMSPSFASERGLTVHPGEEAIEMADGSIAITAGFVRTEVSIKPMNNMESALHPKGIATVDFFLLASLAHDLIVGEDSLEELKVLTNHQHALIPTLGTSRPLGINRIRHLGAVDRIVSWIKNKIRGEDSDHAQQGAHTLSAGLVQDQRENDRREREASRIATLPVDGQEAAIETEVREQRAYDYMRKTTARTQMFTAQGDHITAYPIFVQEAKAGNFLRERVSWYGVASFIGDLHKCVHSVPIVSSRIHGQTFFGVMHPLDLLISISCLLIYPSIHVRVHHIDKYDNGPEIRAVLAQHPEGSSFGRW</sequence>
<feature type="region of interest" description="Disordered" evidence="1">
    <location>
        <begin position="279"/>
        <end position="306"/>
    </location>
</feature>
<protein>
    <submittedName>
        <fullName evidence="2">Uncharacterized protein</fullName>
    </submittedName>
</protein>
<accession>A0A6A5T3S5</accession>
<evidence type="ECO:0000313" key="2">
    <source>
        <dbReference type="EMBL" id="KAF1947645.1"/>
    </source>
</evidence>
<dbReference type="Proteomes" id="UP000800038">
    <property type="component" value="Unassembled WGS sequence"/>
</dbReference>
<feature type="compositionally biased region" description="Basic and acidic residues" evidence="1">
    <location>
        <begin position="295"/>
        <end position="306"/>
    </location>
</feature>
<evidence type="ECO:0000256" key="1">
    <source>
        <dbReference type="SAM" id="MobiDB-lite"/>
    </source>
</evidence>